<organism evidence="2 3">
    <name type="scientific">Globodera pallida</name>
    <name type="common">Potato cyst nematode worm</name>
    <name type="synonym">Heterodera pallida</name>
    <dbReference type="NCBI Taxonomy" id="36090"/>
    <lineage>
        <taxon>Eukaryota</taxon>
        <taxon>Metazoa</taxon>
        <taxon>Ecdysozoa</taxon>
        <taxon>Nematoda</taxon>
        <taxon>Chromadorea</taxon>
        <taxon>Rhabditida</taxon>
        <taxon>Tylenchina</taxon>
        <taxon>Tylenchomorpha</taxon>
        <taxon>Tylenchoidea</taxon>
        <taxon>Heteroderidae</taxon>
        <taxon>Heteroderinae</taxon>
        <taxon>Globodera</taxon>
    </lineage>
</organism>
<evidence type="ECO:0000313" key="3">
    <source>
        <dbReference type="WBParaSite" id="GPLIN_000930600"/>
    </source>
</evidence>
<dbReference type="AlphaFoldDB" id="A0A183C8W0"/>
<evidence type="ECO:0000313" key="2">
    <source>
        <dbReference type="Proteomes" id="UP000050741"/>
    </source>
</evidence>
<accession>A0A183C8W0</accession>
<proteinExistence type="predicted"/>
<reference evidence="3" key="3">
    <citation type="submission" date="2016-06" db="UniProtKB">
        <authorList>
            <consortium name="WormBaseParasite"/>
        </authorList>
    </citation>
    <scope>IDENTIFICATION</scope>
</reference>
<keyword evidence="2" id="KW-1185">Reference proteome</keyword>
<dbReference type="WBParaSite" id="GPLIN_000930600">
    <property type="protein sequence ID" value="GPLIN_000930600"/>
    <property type="gene ID" value="GPLIN_000930600"/>
</dbReference>
<sequence>MANMNFVPITDVFLLFVSIATLYVKPILGNVLETHKFLCDWDPINEVVDIRKCKPYAAQSPQEPQQIPQAMVVPSKPSEVTEVACRTERSESSEQCACFFQCSMIIVGILTVFALLALLIATYVAGCQMMMAIK</sequence>
<evidence type="ECO:0000256" key="1">
    <source>
        <dbReference type="SAM" id="Phobius"/>
    </source>
</evidence>
<keyword evidence="1" id="KW-0472">Membrane</keyword>
<feature type="transmembrane region" description="Helical" evidence="1">
    <location>
        <begin position="96"/>
        <end position="125"/>
    </location>
</feature>
<name>A0A183C8W0_GLOPA</name>
<dbReference type="Proteomes" id="UP000050741">
    <property type="component" value="Unassembled WGS sequence"/>
</dbReference>
<protein>
    <submittedName>
        <fullName evidence="3">Uncharacterized protein</fullName>
    </submittedName>
</protein>
<keyword evidence="1" id="KW-1133">Transmembrane helix</keyword>
<reference evidence="2" key="1">
    <citation type="submission" date="2013-12" db="EMBL/GenBank/DDBJ databases">
        <authorList>
            <person name="Aslett M."/>
        </authorList>
    </citation>
    <scope>NUCLEOTIDE SEQUENCE [LARGE SCALE GENOMIC DNA]</scope>
    <source>
        <strain evidence="2">Lindley</strain>
    </source>
</reference>
<feature type="transmembrane region" description="Helical" evidence="1">
    <location>
        <begin position="6"/>
        <end position="24"/>
    </location>
</feature>
<keyword evidence="1" id="KW-0812">Transmembrane</keyword>
<reference evidence="2" key="2">
    <citation type="submission" date="2014-05" db="EMBL/GenBank/DDBJ databases">
        <title>The genome and life-stage specific transcriptomes of Globodera pallida elucidate key aspects of plant parasitism by a cyst nematode.</title>
        <authorList>
            <person name="Cotton J.A."/>
            <person name="Lilley C.J."/>
            <person name="Jones L.M."/>
            <person name="Kikuchi T."/>
            <person name="Reid A.J."/>
            <person name="Thorpe P."/>
            <person name="Tsai I.J."/>
            <person name="Beasley H."/>
            <person name="Blok V."/>
            <person name="Cock P.J.A."/>
            <person name="Van den Akker S.E."/>
            <person name="Holroyd N."/>
            <person name="Hunt M."/>
            <person name="Mantelin S."/>
            <person name="Naghra H."/>
            <person name="Pain A."/>
            <person name="Palomares-Rius J.E."/>
            <person name="Zarowiecki M."/>
            <person name="Berriman M."/>
            <person name="Jones J.T."/>
            <person name="Urwin P.E."/>
        </authorList>
    </citation>
    <scope>NUCLEOTIDE SEQUENCE [LARGE SCALE GENOMIC DNA]</scope>
    <source>
        <strain evidence="2">Lindley</strain>
    </source>
</reference>